<protein>
    <recommendedName>
        <fullName evidence="5">Coiled-coil and C2 domain-containing protein 1B</fullName>
    </recommendedName>
    <alternativeName>
        <fullName evidence="6">Five prime repressor element under dual repression-binding protein 2</fullName>
    </alternativeName>
</protein>
<feature type="compositionally biased region" description="Gly residues" evidence="7">
    <location>
        <begin position="110"/>
        <end position="131"/>
    </location>
</feature>
<comment type="function">
    <text evidence="3">Transcription factor that binds specifically to the DRE (dual repressor element) and represses HTR1A gene transcription in neuronal cells.</text>
</comment>
<dbReference type="SUPFAM" id="SSF49562">
    <property type="entry name" value="C2 domain (Calcium/lipid-binding domain, CaLB)"/>
    <property type="match status" value="1"/>
</dbReference>
<dbReference type="PROSITE" id="PS50004">
    <property type="entry name" value="C2"/>
    <property type="match status" value="1"/>
</dbReference>
<dbReference type="GO" id="GO:0000981">
    <property type="term" value="F:DNA-binding transcription factor activity, RNA polymerase II-specific"/>
    <property type="evidence" value="ECO:0000318"/>
    <property type="project" value="GO_Central"/>
</dbReference>
<dbReference type="GO" id="GO:0006357">
    <property type="term" value="P:regulation of transcription by RNA polymerase II"/>
    <property type="evidence" value="ECO:0000318"/>
    <property type="project" value="GO_Central"/>
</dbReference>
<dbReference type="InterPro" id="IPR006608">
    <property type="entry name" value="CC2D1A/B_DM14"/>
</dbReference>
<feature type="region of interest" description="Disordered" evidence="7">
    <location>
        <begin position="194"/>
        <end position="471"/>
    </location>
</feature>
<dbReference type="OMA" id="VCTENIL"/>
<evidence type="ECO:0000313" key="9">
    <source>
        <dbReference type="Ensembl" id="ENSOANP00000037547.1"/>
    </source>
</evidence>
<dbReference type="CDD" id="cd08690">
    <property type="entry name" value="C2_Freud-1"/>
    <property type="match status" value="1"/>
</dbReference>
<dbReference type="Proteomes" id="UP000002279">
    <property type="component" value="Chromosome 18"/>
</dbReference>
<evidence type="ECO:0000313" key="10">
    <source>
        <dbReference type="Proteomes" id="UP000002279"/>
    </source>
</evidence>
<organism evidence="9 10">
    <name type="scientific">Ornithorhynchus anatinus</name>
    <name type="common">Duckbill platypus</name>
    <dbReference type="NCBI Taxonomy" id="9258"/>
    <lineage>
        <taxon>Eukaryota</taxon>
        <taxon>Metazoa</taxon>
        <taxon>Chordata</taxon>
        <taxon>Craniata</taxon>
        <taxon>Vertebrata</taxon>
        <taxon>Euteleostomi</taxon>
        <taxon>Mammalia</taxon>
        <taxon>Monotremata</taxon>
        <taxon>Ornithorhynchidae</taxon>
        <taxon>Ornithorhynchus</taxon>
    </lineage>
</organism>
<keyword evidence="10" id="KW-1185">Reference proteome</keyword>
<dbReference type="InterPro" id="IPR037772">
    <property type="entry name" value="C2_Freud"/>
</dbReference>
<evidence type="ECO:0000256" key="4">
    <source>
        <dbReference type="ARBA" id="ARBA00065739"/>
    </source>
</evidence>
<evidence type="ECO:0000259" key="8">
    <source>
        <dbReference type="PROSITE" id="PS50004"/>
    </source>
</evidence>
<dbReference type="SMART" id="SM00685">
    <property type="entry name" value="DM14"/>
    <property type="match status" value="3"/>
</dbReference>
<dbReference type="SMART" id="SM00239">
    <property type="entry name" value="C2"/>
    <property type="match status" value="1"/>
</dbReference>
<dbReference type="Gene3D" id="2.60.40.150">
    <property type="entry name" value="C2 domain"/>
    <property type="match status" value="1"/>
</dbReference>
<reference evidence="9 10" key="1">
    <citation type="journal article" date="2008" name="Nature">
        <title>Genome analysis of the platypus reveals unique signatures of evolution.</title>
        <authorList>
            <person name="Warren W.C."/>
            <person name="Hillier L.W."/>
            <person name="Marshall Graves J.A."/>
            <person name="Birney E."/>
            <person name="Ponting C.P."/>
            <person name="Grutzner F."/>
            <person name="Belov K."/>
            <person name="Miller W."/>
            <person name="Clarke L."/>
            <person name="Chinwalla A.T."/>
            <person name="Yang S.P."/>
            <person name="Heger A."/>
            <person name="Locke D.P."/>
            <person name="Miethke P."/>
            <person name="Waters P.D."/>
            <person name="Veyrunes F."/>
            <person name="Fulton L."/>
            <person name="Fulton B."/>
            <person name="Graves T."/>
            <person name="Wallis J."/>
            <person name="Puente X.S."/>
            <person name="Lopez-Otin C."/>
            <person name="Ordonez G.R."/>
            <person name="Eichler E.E."/>
            <person name="Chen L."/>
            <person name="Cheng Z."/>
            <person name="Deakin J.E."/>
            <person name="Alsop A."/>
            <person name="Thompson K."/>
            <person name="Kirby P."/>
            <person name="Papenfuss A.T."/>
            <person name="Wakefield M.J."/>
            <person name="Olender T."/>
            <person name="Lancet D."/>
            <person name="Huttley G.A."/>
            <person name="Smit A.F."/>
            <person name="Pask A."/>
            <person name="Temple-Smith P."/>
            <person name="Batzer M.A."/>
            <person name="Walker J.A."/>
            <person name="Konkel M.K."/>
            <person name="Harris R.S."/>
            <person name="Whittington C.M."/>
            <person name="Wong E.S."/>
            <person name="Gemmell N.J."/>
            <person name="Buschiazzo E."/>
            <person name="Vargas Jentzsch I.M."/>
            <person name="Merkel A."/>
            <person name="Schmitz J."/>
            <person name="Zemann A."/>
            <person name="Churakov G."/>
            <person name="Kriegs J.O."/>
            <person name="Brosius J."/>
            <person name="Murchison E.P."/>
            <person name="Sachidanandam R."/>
            <person name="Smith C."/>
            <person name="Hannon G.J."/>
            <person name="Tsend-Ayush E."/>
            <person name="McMillan D."/>
            <person name="Attenborough R."/>
            <person name="Rens W."/>
            <person name="Ferguson-Smith M."/>
            <person name="Lefevre C.M."/>
            <person name="Sharp J.A."/>
            <person name="Nicholas K.R."/>
            <person name="Ray D.A."/>
            <person name="Kube M."/>
            <person name="Reinhardt R."/>
            <person name="Pringle T.H."/>
            <person name="Taylor J."/>
            <person name="Jones R.C."/>
            <person name="Nixon B."/>
            <person name="Dacheux J.L."/>
            <person name="Niwa H."/>
            <person name="Sekita Y."/>
            <person name="Huang X."/>
            <person name="Stark A."/>
            <person name="Kheradpour P."/>
            <person name="Kellis M."/>
            <person name="Flicek P."/>
            <person name="Chen Y."/>
            <person name="Webber C."/>
            <person name="Hardison R."/>
            <person name="Nelson J."/>
            <person name="Hallsworth-Pepin K."/>
            <person name="Delehaunty K."/>
            <person name="Markovic C."/>
            <person name="Minx P."/>
            <person name="Feng Y."/>
            <person name="Kremitzki C."/>
            <person name="Mitreva M."/>
            <person name="Glasscock J."/>
            <person name="Wylie T."/>
            <person name="Wohldmann P."/>
            <person name="Thiru P."/>
            <person name="Nhan M.N."/>
            <person name="Pohl C.S."/>
            <person name="Smith S.M."/>
            <person name="Hou S."/>
            <person name="Nefedov M."/>
            <person name="de Jong P.J."/>
            <person name="Renfree M.B."/>
            <person name="Mardis E.R."/>
            <person name="Wilson R.K."/>
        </authorList>
    </citation>
    <scope>NUCLEOTIDE SEQUENCE [LARGE SCALE GENOMIC DNA]</scope>
    <source>
        <strain evidence="9 10">Glennie</strain>
    </source>
</reference>
<feature type="compositionally biased region" description="Acidic residues" evidence="7">
    <location>
        <begin position="37"/>
        <end position="46"/>
    </location>
</feature>
<dbReference type="Bgee" id="ENSOANG00000047657">
    <property type="expression patterns" value="Expressed in heart and 7 other cell types or tissues"/>
</dbReference>
<dbReference type="GeneTree" id="ENSGT00390000009595"/>
<dbReference type="InterPro" id="IPR039725">
    <property type="entry name" value="CC2D1A/B"/>
</dbReference>
<reference evidence="9" key="3">
    <citation type="submission" date="2025-09" db="UniProtKB">
        <authorList>
            <consortium name="Ensembl"/>
        </authorList>
    </citation>
    <scope>IDENTIFICATION</scope>
    <source>
        <strain evidence="9">Glennie</strain>
    </source>
</reference>
<feature type="compositionally biased region" description="Basic residues" evidence="7">
    <location>
        <begin position="1"/>
        <end position="10"/>
    </location>
</feature>
<keyword evidence="2" id="KW-0175">Coiled coil</keyword>
<dbReference type="Pfam" id="PF21528">
    <property type="entry name" value="CC2D1A-B_DM14"/>
    <property type="match status" value="2"/>
</dbReference>
<feature type="region of interest" description="Disordered" evidence="7">
    <location>
        <begin position="1"/>
        <end position="138"/>
    </location>
</feature>
<dbReference type="FunFam" id="2.60.40.150:FF:000104">
    <property type="entry name" value="coiled-coil and C2 domain-containing protein 1B"/>
    <property type="match status" value="1"/>
</dbReference>
<dbReference type="GO" id="GO:0000978">
    <property type="term" value="F:RNA polymerase II cis-regulatory region sequence-specific DNA binding"/>
    <property type="evidence" value="ECO:0000318"/>
    <property type="project" value="GO_Central"/>
</dbReference>
<feature type="compositionally biased region" description="Basic and acidic residues" evidence="7">
    <location>
        <begin position="424"/>
        <end position="433"/>
    </location>
</feature>
<dbReference type="PANTHER" id="PTHR13076:SF5">
    <property type="entry name" value="COILED-COIL AND C2 DOMAIN-CONTAINING PROTEIN 1B"/>
    <property type="match status" value="1"/>
</dbReference>
<accession>A0A6I8N8W1</accession>
<dbReference type="AlphaFoldDB" id="A0A6I8N8W1"/>
<dbReference type="GO" id="GO:0005634">
    <property type="term" value="C:nucleus"/>
    <property type="evidence" value="ECO:0000318"/>
    <property type="project" value="GO_Central"/>
</dbReference>
<dbReference type="Ensembl" id="ENSOANT00000076039.1">
    <property type="protein sequence ID" value="ENSOANP00000037547.1"/>
    <property type="gene ID" value="ENSOANG00000047657.1"/>
</dbReference>
<feature type="compositionally biased region" description="Basic and acidic residues" evidence="7">
    <location>
        <begin position="359"/>
        <end position="371"/>
    </location>
</feature>
<feature type="compositionally biased region" description="Basic and acidic residues" evidence="7">
    <location>
        <begin position="74"/>
        <end position="86"/>
    </location>
</feature>
<reference evidence="9" key="2">
    <citation type="submission" date="2025-08" db="UniProtKB">
        <authorList>
            <consortium name="Ensembl"/>
        </authorList>
    </citation>
    <scope>IDENTIFICATION</scope>
    <source>
        <strain evidence="9">Glennie</strain>
    </source>
</reference>
<evidence type="ECO:0000256" key="2">
    <source>
        <dbReference type="ARBA" id="ARBA00023054"/>
    </source>
</evidence>
<sequence length="729" mass="79116">KPGQRARRGPPHPTQPLLPQLGLFADPRPEEPLLGVEDGEDDDLEAELLAITGEDRPPQSRHRPPPAKGPLPTEHIEKLAEDCVRDPDDEAAEEEEGLEEDPDLLVRPGLGRGTGELGRSGLGAAAGGGPHLGVRGQVSPAGGGGLLGLLEERRAAYREAVRNAGEAGEAARLRRYQRGLKTLETLLAAAMKGGDVDEDEIPPPVAAGKRTVPPPAAAAPGPAPAPAPGPGPPGRPAAAGPPPPPGAPALLRERRAQYRAAALAAKQRGDPERARAFLRIGKVGPSLPPSRPRPPTRLVPPPPPHLTPDPSSPPRRGSGPCPHLPAAPRLVAPGSASVLEAPERRRERYRVAAEQARAGGREREARMHDRIVQQYQGAVGARKAGGEVNFAELPVPPGERWSPEPGSPGGSQDPSRGRAAGTGRGRDPPDRPVQDSPRSPARSPPAPRRETTLNDGPGPAPAASPLTDDDDDDDFVLVHHADVRLCRAEDVSARLLRLLREQRQRCLLYSTRFTHLGDVAETARFEKLARDAETQVEMVQLARAQGRPPPRHRFEERTFRTVRIFSELNSTEMHLLVVRGLNLPAPPGVRPDDLDAFVRFEFPYPSDRAQRDKTAVVKNTNCPEFDQLFKLSINRNQRSFRRAVQARGLKFEIFHKGSFFRSDRSVGTAHLKLEKLESLCEVREIMEVLDGRRPTGGKLEVRVRLREPLSGRDVQTVTENWLVLESRGP</sequence>
<name>A0A6I8N8W1_ORNAN</name>
<evidence type="ECO:0000256" key="3">
    <source>
        <dbReference type="ARBA" id="ARBA00059511"/>
    </source>
</evidence>
<evidence type="ECO:0000256" key="5">
    <source>
        <dbReference type="ARBA" id="ARBA00068693"/>
    </source>
</evidence>
<evidence type="ECO:0000256" key="6">
    <source>
        <dbReference type="ARBA" id="ARBA00080071"/>
    </source>
</evidence>
<comment type="similarity">
    <text evidence="1">Belongs to the CC2D1 family.</text>
</comment>
<dbReference type="InterPro" id="IPR035892">
    <property type="entry name" value="C2_domain_sf"/>
</dbReference>
<dbReference type="InterPro" id="IPR000008">
    <property type="entry name" value="C2_dom"/>
</dbReference>
<gene>
    <name evidence="9" type="primary">CC2D1B</name>
</gene>
<evidence type="ECO:0000256" key="7">
    <source>
        <dbReference type="SAM" id="MobiDB-lite"/>
    </source>
</evidence>
<comment type="subunit">
    <text evidence="4">Interacts with CHMP4B.</text>
</comment>
<proteinExistence type="inferred from homology"/>
<dbReference type="PANTHER" id="PTHR13076">
    <property type="entry name" value="COILED-COIL AND C2 DOMAIN-CONTAINING PROTEIN 1-LIKE"/>
    <property type="match status" value="1"/>
</dbReference>
<feature type="compositionally biased region" description="Basic and acidic residues" evidence="7">
    <location>
        <begin position="341"/>
        <end position="351"/>
    </location>
</feature>
<feature type="domain" description="C2" evidence="8">
    <location>
        <begin position="548"/>
        <end position="689"/>
    </location>
</feature>
<dbReference type="GO" id="GO:0001227">
    <property type="term" value="F:DNA-binding transcription repressor activity, RNA polymerase II-specific"/>
    <property type="evidence" value="ECO:0007669"/>
    <property type="project" value="InterPro"/>
</dbReference>
<evidence type="ECO:0000256" key="1">
    <source>
        <dbReference type="ARBA" id="ARBA00010672"/>
    </source>
</evidence>
<feature type="compositionally biased region" description="Pro residues" evidence="7">
    <location>
        <begin position="212"/>
        <end position="247"/>
    </location>
</feature>
<feature type="compositionally biased region" description="Acidic residues" evidence="7">
    <location>
        <begin position="87"/>
        <end position="103"/>
    </location>
</feature>
<dbReference type="Pfam" id="PF00168">
    <property type="entry name" value="C2"/>
    <property type="match status" value="1"/>
</dbReference>
<feature type="compositionally biased region" description="Pro residues" evidence="7">
    <location>
        <begin position="286"/>
        <end position="313"/>
    </location>
</feature>
<dbReference type="InParanoid" id="A0A6I8N8W1"/>